<evidence type="ECO:0000256" key="1">
    <source>
        <dbReference type="PROSITE-ProRule" id="PRU00042"/>
    </source>
</evidence>
<gene>
    <name evidence="4" type="ORF">AVEN_120843_1</name>
</gene>
<evidence type="ECO:0000313" key="4">
    <source>
        <dbReference type="EMBL" id="GBN58775.1"/>
    </source>
</evidence>
<dbReference type="Proteomes" id="UP000499080">
    <property type="component" value="Unassembled WGS sequence"/>
</dbReference>
<dbReference type="EMBL" id="BGPR01012994">
    <property type="protein sequence ID" value="GBN58775.1"/>
    <property type="molecule type" value="Genomic_DNA"/>
</dbReference>
<evidence type="ECO:0000313" key="5">
    <source>
        <dbReference type="Proteomes" id="UP000499080"/>
    </source>
</evidence>
<keyword evidence="1" id="KW-0863">Zinc-finger</keyword>
<keyword evidence="1" id="KW-0862">Zinc</keyword>
<sequence length="175" mass="19214">MAISHPFQCSYCPSSFTTKTGLGVHKKRKHASETNEEVKTERVKARWTSEELALMAYKEAELFAAAPASFPPVRLSGRNLDKRPDSQDPEMISTFSGSKTLSDIFEVEEPVSSLPSVRRSKRQLRSGTKMSPPIVSPVLTCSDSNDESSADLISSDSFLIDPSGSEMPDLSPTDR</sequence>
<dbReference type="SUPFAM" id="SSF57667">
    <property type="entry name" value="beta-beta-alpha zinc fingers"/>
    <property type="match status" value="1"/>
</dbReference>
<dbReference type="AlphaFoldDB" id="A0A4Y2Q3P1"/>
<dbReference type="Gene3D" id="3.30.160.60">
    <property type="entry name" value="Classic Zinc Finger"/>
    <property type="match status" value="1"/>
</dbReference>
<dbReference type="GO" id="GO:0008270">
    <property type="term" value="F:zinc ion binding"/>
    <property type="evidence" value="ECO:0007669"/>
    <property type="project" value="UniProtKB-KW"/>
</dbReference>
<keyword evidence="1" id="KW-0479">Metal-binding</keyword>
<feature type="region of interest" description="Disordered" evidence="2">
    <location>
        <begin position="111"/>
        <end position="175"/>
    </location>
</feature>
<dbReference type="PROSITE" id="PS00028">
    <property type="entry name" value="ZINC_FINGER_C2H2_1"/>
    <property type="match status" value="1"/>
</dbReference>
<dbReference type="PROSITE" id="PS50157">
    <property type="entry name" value="ZINC_FINGER_C2H2_2"/>
    <property type="match status" value="1"/>
</dbReference>
<comment type="caution">
    <text evidence="4">The sequence shown here is derived from an EMBL/GenBank/DDBJ whole genome shotgun (WGS) entry which is preliminary data.</text>
</comment>
<evidence type="ECO:0000259" key="3">
    <source>
        <dbReference type="PROSITE" id="PS50157"/>
    </source>
</evidence>
<dbReference type="InterPro" id="IPR013087">
    <property type="entry name" value="Znf_C2H2_type"/>
</dbReference>
<evidence type="ECO:0000256" key="2">
    <source>
        <dbReference type="SAM" id="MobiDB-lite"/>
    </source>
</evidence>
<organism evidence="4 5">
    <name type="scientific">Araneus ventricosus</name>
    <name type="common">Orbweaver spider</name>
    <name type="synonym">Epeira ventricosa</name>
    <dbReference type="NCBI Taxonomy" id="182803"/>
    <lineage>
        <taxon>Eukaryota</taxon>
        <taxon>Metazoa</taxon>
        <taxon>Ecdysozoa</taxon>
        <taxon>Arthropoda</taxon>
        <taxon>Chelicerata</taxon>
        <taxon>Arachnida</taxon>
        <taxon>Araneae</taxon>
        <taxon>Araneomorphae</taxon>
        <taxon>Entelegynae</taxon>
        <taxon>Araneoidea</taxon>
        <taxon>Araneidae</taxon>
        <taxon>Araneus</taxon>
    </lineage>
</organism>
<reference evidence="4 5" key="1">
    <citation type="journal article" date="2019" name="Sci. Rep.">
        <title>Orb-weaving spider Araneus ventricosus genome elucidates the spidroin gene catalogue.</title>
        <authorList>
            <person name="Kono N."/>
            <person name="Nakamura H."/>
            <person name="Ohtoshi R."/>
            <person name="Moran D.A.P."/>
            <person name="Shinohara A."/>
            <person name="Yoshida Y."/>
            <person name="Fujiwara M."/>
            <person name="Mori M."/>
            <person name="Tomita M."/>
            <person name="Arakawa K."/>
        </authorList>
    </citation>
    <scope>NUCLEOTIDE SEQUENCE [LARGE SCALE GENOMIC DNA]</scope>
</reference>
<dbReference type="OrthoDB" id="8065378at2759"/>
<name>A0A4Y2Q3P1_ARAVE</name>
<dbReference type="InterPro" id="IPR036236">
    <property type="entry name" value="Znf_C2H2_sf"/>
</dbReference>
<accession>A0A4Y2Q3P1</accession>
<keyword evidence="5" id="KW-1185">Reference proteome</keyword>
<proteinExistence type="predicted"/>
<protein>
    <recommendedName>
        <fullName evidence="3">C2H2-type domain-containing protein</fullName>
    </recommendedName>
</protein>
<feature type="domain" description="C2H2-type" evidence="3">
    <location>
        <begin position="7"/>
        <end position="35"/>
    </location>
</feature>